<evidence type="ECO:0000313" key="3">
    <source>
        <dbReference type="Proteomes" id="UP000005870"/>
    </source>
</evidence>
<dbReference type="RefSeq" id="WP_014159180.1">
    <property type="nucleotide sequence ID" value="NC_016147.2"/>
</dbReference>
<reference evidence="2 3" key="1">
    <citation type="journal article" date="2012" name="J. Bacteriol.">
        <title>Complete Genome Sequence of the BTEX-Degrading Bacterium Pseudoxanthomonas spadix BD-a59.</title>
        <authorList>
            <person name="Lee S.H."/>
            <person name="Jin H.M."/>
            <person name="Lee H.J."/>
            <person name="Kim J.M."/>
            <person name="Jeon C.O."/>
        </authorList>
    </citation>
    <scope>NUCLEOTIDE SEQUENCE [LARGE SCALE GENOMIC DNA]</scope>
    <source>
        <strain evidence="2 3">BD-a59</strain>
    </source>
</reference>
<keyword evidence="1" id="KW-1133">Transmembrane helix</keyword>
<dbReference type="Proteomes" id="UP000005870">
    <property type="component" value="Chromosome"/>
</dbReference>
<feature type="transmembrane region" description="Helical" evidence="1">
    <location>
        <begin position="51"/>
        <end position="75"/>
    </location>
</feature>
<keyword evidence="1" id="KW-0812">Transmembrane</keyword>
<name>G7UUB3_PSEUP</name>
<dbReference type="STRING" id="1045855.DSC_01745"/>
<proteinExistence type="predicted"/>
<dbReference type="KEGG" id="psd:DSC_01745"/>
<dbReference type="HOGENOM" id="CLU_2571298_0_0_6"/>
<evidence type="ECO:0000256" key="1">
    <source>
        <dbReference type="SAM" id="Phobius"/>
    </source>
</evidence>
<protein>
    <submittedName>
        <fullName evidence="2">Uncharacterized protein</fullName>
    </submittedName>
</protein>
<keyword evidence="1" id="KW-0472">Membrane</keyword>
<accession>G7UUB3</accession>
<gene>
    <name evidence="2" type="ordered locus">DSC_01745</name>
</gene>
<keyword evidence="3" id="KW-1185">Reference proteome</keyword>
<evidence type="ECO:0000313" key="2">
    <source>
        <dbReference type="EMBL" id="AER55002.1"/>
    </source>
</evidence>
<feature type="transmembrane region" description="Helical" evidence="1">
    <location>
        <begin position="7"/>
        <end position="25"/>
    </location>
</feature>
<organism evidence="2 3">
    <name type="scientific">Pseudoxanthomonas spadix (strain BD-a59)</name>
    <dbReference type="NCBI Taxonomy" id="1045855"/>
    <lineage>
        <taxon>Bacteria</taxon>
        <taxon>Pseudomonadati</taxon>
        <taxon>Pseudomonadota</taxon>
        <taxon>Gammaproteobacteria</taxon>
        <taxon>Lysobacterales</taxon>
        <taxon>Lysobacteraceae</taxon>
        <taxon>Pseudoxanthomonas</taxon>
    </lineage>
</organism>
<sequence length="81" mass="8781">MSSLLEILGVTLLAALSIYCLWYGIKGLRAGEVDSPTMMSPGTTKAADAPVTYWILEVCWFFGATVLGATALRWFHAIIEA</sequence>
<dbReference type="AlphaFoldDB" id="G7UUB3"/>
<dbReference type="EMBL" id="CP003093">
    <property type="protein sequence ID" value="AER55002.1"/>
    <property type="molecule type" value="Genomic_DNA"/>
</dbReference>